<comment type="similarity">
    <text evidence="3">Belongs to the RNase Z family.</text>
</comment>
<evidence type="ECO:0000256" key="11">
    <source>
        <dbReference type="SAM" id="MobiDB-lite"/>
    </source>
</evidence>
<dbReference type="PANTHER" id="PTHR12553">
    <property type="entry name" value="ZINC PHOSPHODIESTERASE ELAC PROTEIN 2"/>
    <property type="match status" value="1"/>
</dbReference>
<gene>
    <name evidence="14" type="ORF">EMPS_11296</name>
</gene>
<evidence type="ECO:0000256" key="10">
    <source>
        <dbReference type="ARBA" id="ARBA00022833"/>
    </source>
</evidence>
<dbReference type="AlphaFoldDB" id="A0A9P3M271"/>
<dbReference type="InterPro" id="IPR001279">
    <property type="entry name" value="Metallo-B-lactamas"/>
</dbReference>
<keyword evidence="7" id="KW-0479">Metal-binding</keyword>
<feature type="domain" description="tRNase Z endonuclease" evidence="13">
    <location>
        <begin position="6"/>
        <end position="65"/>
    </location>
</feature>
<protein>
    <recommendedName>
        <fullName evidence="4">ribonuclease Z</fullName>
        <ecNumber evidence="4">3.1.26.11</ecNumber>
    </recommendedName>
</protein>
<dbReference type="PANTHER" id="PTHR12553:SF49">
    <property type="entry name" value="ZINC PHOSPHODIESTERASE ELAC PROTEIN 2"/>
    <property type="match status" value="1"/>
</dbReference>
<evidence type="ECO:0000256" key="3">
    <source>
        <dbReference type="ARBA" id="ARBA00007823"/>
    </source>
</evidence>
<dbReference type="GO" id="GO:1990180">
    <property type="term" value="P:mitochondrial tRNA 3'-end processing"/>
    <property type="evidence" value="ECO:0007669"/>
    <property type="project" value="TreeGrafter"/>
</dbReference>
<dbReference type="Proteomes" id="UP000827284">
    <property type="component" value="Unassembled WGS sequence"/>
</dbReference>
<evidence type="ECO:0000313" key="15">
    <source>
        <dbReference type="Proteomes" id="UP000827284"/>
    </source>
</evidence>
<evidence type="ECO:0000256" key="8">
    <source>
        <dbReference type="ARBA" id="ARBA00022759"/>
    </source>
</evidence>
<keyword evidence="5" id="KW-0819">tRNA processing</keyword>
<comment type="cofactor">
    <cofactor evidence="2">
        <name>Zn(2+)</name>
        <dbReference type="ChEBI" id="CHEBI:29105"/>
    </cofactor>
</comment>
<dbReference type="InterPro" id="IPR047151">
    <property type="entry name" value="RNZ2-like"/>
</dbReference>
<proteinExistence type="inferred from homology"/>
<dbReference type="Pfam" id="PF13691">
    <property type="entry name" value="Lactamase_B_4"/>
    <property type="match status" value="1"/>
</dbReference>
<dbReference type="InterPro" id="IPR036866">
    <property type="entry name" value="RibonucZ/Hydroxyglut_hydro"/>
</dbReference>
<feature type="domain" description="Metallo-beta-lactamase" evidence="12">
    <location>
        <begin position="556"/>
        <end position="791"/>
    </location>
</feature>
<evidence type="ECO:0000259" key="13">
    <source>
        <dbReference type="Pfam" id="PF13691"/>
    </source>
</evidence>
<dbReference type="InterPro" id="IPR027794">
    <property type="entry name" value="tRNase_Z_dom"/>
</dbReference>
<reference evidence="14" key="2">
    <citation type="journal article" date="2022" name="Microbiol. Resour. Announc.">
        <title>Whole-Genome Sequence of Entomortierella parvispora E1425, a Mucoromycotan Fungus Associated with Burkholderiaceae-Related Endosymbiotic Bacteria.</title>
        <authorList>
            <person name="Herlambang A."/>
            <person name="Guo Y."/>
            <person name="Takashima Y."/>
            <person name="Narisawa K."/>
            <person name="Ohta H."/>
            <person name="Nishizawa T."/>
        </authorList>
    </citation>
    <scope>NUCLEOTIDE SEQUENCE</scope>
    <source>
        <strain evidence="14">E1425</strain>
    </source>
</reference>
<keyword evidence="8" id="KW-0255">Endonuclease</keyword>
<evidence type="ECO:0000256" key="4">
    <source>
        <dbReference type="ARBA" id="ARBA00012477"/>
    </source>
</evidence>
<dbReference type="GO" id="GO:0046872">
    <property type="term" value="F:metal ion binding"/>
    <property type="evidence" value="ECO:0007669"/>
    <property type="project" value="UniProtKB-KW"/>
</dbReference>
<name>A0A9P3M271_9FUNG</name>
<evidence type="ECO:0000313" key="14">
    <source>
        <dbReference type="EMBL" id="GJJ78937.1"/>
    </source>
</evidence>
<dbReference type="GO" id="GO:0005739">
    <property type="term" value="C:mitochondrion"/>
    <property type="evidence" value="ECO:0007669"/>
    <property type="project" value="TreeGrafter"/>
</dbReference>
<keyword evidence="6" id="KW-0540">Nuclease</keyword>
<evidence type="ECO:0000259" key="12">
    <source>
        <dbReference type="Pfam" id="PF12706"/>
    </source>
</evidence>
<comment type="caution">
    <text evidence="14">The sequence shown here is derived from an EMBL/GenBank/DDBJ whole genome shotgun (WGS) entry which is preliminary data.</text>
</comment>
<evidence type="ECO:0000256" key="9">
    <source>
        <dbReference type="ARBA" id="ARBA00022801"/>
    </source>
</evidence>
<dbReference type="Gene3D" id="3.60.15.10">
    <property type="entry name" value="Ribonuclease Z/Hydroxyacylglutathione hydrolase-like"/>
    <property type="match status" value="2"/>
</dbReference>
<dbReference type="EMBL" id="BQFW01000015">
    <property type="protein sequence ID" value="GJJ78937.1"/>
    <property type="molecule type" value="Genomic_DNA"/>
</dbReference>
<dbReference type="CDD" id="cd07718">
    <property type="entry name" value="RNaseZ_ELAC1_ELAC2-C-term-like_MBL-fold"/>
    <property type="match status" value="1"/>
</dbReference>
<evidence type="ECO:0000256" key="7">
    <source>
        <dbReference type="ARBA" id="ARBA00022723"/>
    </source>
</evidence>
<sequence length="853" mass="94877">MKSYLQILSTGTADCPPSVVLHFDSQRYMINCGEGIQRLCLESKFRYGKLKTVLLTRNHWDCIGGLPGMILTIADVGIRNLKLLGPKNMIHSMLSARHFMHRHRMAVEAVEFDDFDDSSACQQYDDGNLRITAVMIHPLNNSPTDALPLDRQEEMEKDAYRKDALATMFNLNHYTFALERLRAMKAQGIAIPKNILEPKRLQNGVHDTSLGNNDNDHGDDSDNNDIKGLLSLDDELDEIELAARAISWEANQKMNTLRDADLPGIRPNPVAISYICQTPDYAGKFDKKAAVDLGVKPGALFRDLVNGKSVLANDGVTWVRPHQVIQGSRPGRVFAVVDCPSAEYIPSLVQAPDFQRYFGEPASVTMACVVHMADHAVITNPLYQDWMRKFGLGTQHIVVHADYCGQGIVWRGQSQSCYNLSKLSSQIFPLPYLENQPAHTLQDHSISITAAEPSLIFTLEPITGFDRSEILPPVEFIQDGHASLISSDLPFLRDYCRLADQARETVSREILQKQDMIASIHGKDVVMTSLGTGSSHPSKYRNVSATLVSVPGHGGILLDAGEGTYGQMFRHFGKDEVRQSIKNLKMIFISHLHADHHLGIVTIVDQWSKLQDPHSTRPLYLIAPTRFHNFLHELSLAQPFGYDHVKFINSHELVYPGQTTLDEPDDHNPLAELDILPPLSNSTQSKLDGLFKASGISDVCTAIVIHCPDSYGISITHQDGWKVVYSGDTRPTESLTQASQKTPVPVSVLLHEATFENELQEDAIKKSHSTTKEAIEMGQQMGARSTLLTHFSQRYPKIPQLGVEGETGEVGICFDLMSVRLDQIWTLSRYIPALEALYSAQSEAAEEGMSNDP</sequence>
<evidence type="ECO:0000256" key="2">
    <source>
        <dbReference type="ARBA" id="ARBA00001947"/>
    </source>
</evidence>
<organism evidence="14 15">
    <name type="scientific">Entomortierella parvispora</name>
    <dbReference type="NCBI Taxonomy" id="205924"/>
    <lineage>
        <taxon>Eukaryota</taxon>
        <taxon>Fungi</taxon>
        <taxon>Fungi incertae sedis</taxon>
        <taxon>Mucoromycota</taxon>
        <taxon>Mortierellomycotina</taxon>
        <taxon>Mortierellomycetes</taxon>
        <taxon>Mortierellales</taxon>
        <taxon>Mortierellaceae</taxon>
        <taxon>Entomortierella</taxon>
    </lineage>
</organism>
<dbReference type="SUPFAM" id="SSF56281">
    <property type="entry name" value="Metallo-hydrolase/oxidoreductase"/>
    <property type="match status" value="2"/>
</dbReference>
<comment type="catalytic activity">
    <reaction evidence="1">
        <text>Endonucleolytic cleavage of RNA, removing extra 3' nucleotides from tRNA precursor, generating 3' termini of tRNAs. A 3'-hydroxy group is left at the tRNA terminus and a 5'-phosphoryl group is left at the trailer molecule.</text>
        <dbReference type="EC" id="3.1.26.11"/>
    </reaction>
</comment>
<keyword evidence="10" id="KW-0862">Zinc</keyword>
<dbReference type="OrthoDB" id="527344at2759"/>
<evidence type="ECO:0000256" key="5">
    <source>
        <dbReference type="ARBA" id="ARBA00022694"/>
    </source>
</evidence>
<dbReference type="EC" id="3.1.26.11" evidence="4"/>
<dbReference type="GO" id="GO:0042781">
    <property type="term" value="F:3'-tRNA processing endoribonuclease activity"/>
    <property type="evidence" value="ECO:0007669"/>
    <property type="project" value="UniProtKB-EC"/>
</dbReference>
<feature type="region of interest" description="Disordered" evidence="11">
    <location>
        <begin position="202"/>
        <end position="225"/>
    </location>
</feature>
<dbReference type="Pfam" id="PF12706">
    <property type="entry name" value="Lactamase_B_2"/>
    <property type="match status" value="1"/>
</dbReference>
<keyword evidence="15" id="KW-1185">Reference proteome</keyword>
<evidence type="ECO:0000256" key="1">
    <source>
        <dbReference type="ARBA" id="ARBA00000402"/>
    </source>
</evidence>
<evidence type="ECO:0000256" key="6">
    <source>
        <dbReference type="ARBA" id="ARBA00022722"/>
    </source>
</evidence>
<reference evidence="14" key="1">
    <citation type="submission" date="2021-11" db="EMBL/GenBank/DDBJ databases">
        <authorList>
            <person name="Herlambang A."/>
            <person name="Guo Y."/>
            <person name="Takashima Y."/>
            <person name="Nishizawa T."/>
        </authorList>
    </citation>
    <scope>NUCLEOTIDE SEQUENCE</scope>
    <source>
        <strain evidence="14">E1425</strain>
    </source>
</reference>
<keyword evidence="9" id="KW-0378">Hydrolase</keyword>
<accession>A0A9P3M271</accession>